<dbReference type="AlphaFoldDB" id="A0A8E1QXW6"/>
<dbReference type="Pfam" id="PF04542">
    <property type="entry name" value="Sigma70_r2"/>
    <property type="match status" value="1"/>
</dbReference>
<dbReference type="GO" id="GO:0003677">
    <property type="term" value="F:DNA binding"/>
    <property type="evidence" value="ECO:0007669"/>
    <property type="project" value="UniProtKB-KW"/>
</dbReference>
<evidence type="ECO:0000256" key="3">
    <source>
        <dbReference type="ARBA" id="ARBA00023082"/>
    </source>
</evidence>
<dbReference type="GO" id="GO:0006352">
    <property type="term" value="P:DNA-templated transcription initiation"/>
    <property type="evidence" value="ECO:0007669"/>
    <property type="project" value="InterPro"/>
</dbReference>
<dbReference type="Proteomes" id="UP000036951">
    <property type="component" value="Unassembled WGS sequence"/>
</dbReference>
<dbReference type="Pfam" id="PF08281">
    <property type="entry name" value="Sigma70_r4_2"/>
    <property type="match status" value="1"/>
</dbReference>
<dbReference type="PANTHER" id="PTHR43133:SF8">
    <property type="entry name" value="RNA POLYMERASE SIGMA FACTOR HI_1459-RELATED"/>
    <property type="match status" value="1"/>
</dbReference>
<evidence type="ECO:0000256" key="5">
    <source>
        <dbReference type="ARBA" id="ARBA00023163"/>
    </source>
</evidence>
<sequence>MKPEEFNRIIIPMRDELKGLARKLTGDDYSAEDLVQEVMLKLWSMRATLDRYENKRALAMTMLRNKYSDQWRHDRLEDGKASATGLTADDWHRAEAKDEADLIRLIVEHLPELQRQIFKMKEIEGYESSEIMKITGCTAESLRQNLSRARRKIREDFIKLTAIRAKRKDLLTL</sequence>
<keyword evidence="3" id="KW-0731">Sigma factor</keyword>
<evidence type="ECO:0000256" key="1">
    <source>
        <dbReference type="ARBA" id="ARBA00010641"/>
    </source>
</evidence>
<gene>
    <name evidence="8" type="ORF">ACU52_10885</name>
</gene>
<evidence type="ECO:0008006" key="10">
    <source>
        <dbReference type="Google" id="ProtNLM"/>
    </source>
</evidence>
<dbReference type="Gene3D" id="1.10.10.10">
    <property type="entry name" value="Winged helix-like DNA-binding domain superfamily/Winged helix DNA-binding domain"/>
    <property type="match status" value="1"/>
</dbReference>
<reference evidence="8 9" key="1">
    <citation type="submission" date="2015-06" db="EMBL/GenBank/DDBJ databases">
        <title>Prevotella sp. 109, sp. nov., a novel member of the family Prevotellaceae isolated from human faeces.</title>
        <authorList>
            <person name="Shkoporov A.N."/>
            <person name="Chaplin A.V."/>
            <person name="Kafarskaia L.I."/>
            <person name="Efimov B.A."/>
        </authorList>
    </citation>
    <scope>NUCLEOTIDE SEQUENCE [LARGE SCALE GENOMIC DNA]</scope>
    <source>
        <strain evidence="8 9">109</strain>
    </source>
</reference>
<keyword evidence="4" id="KW-0238">DNA-binding</keyword>
<protein>
    <recommendedName>
        <fullName evidence="10">RNA polymerase sigma70 factor</fullName>
    </recommendedName>
</protein>
<keyword evidence="9" id="KW-1185">Reference proteome</keyword>
<name>A0A8E1QXW6_9BACT</name>
<comment type="caution">
    <text evidence="8">The sequence shown here is derived from an EMBL/GenBank/DDBJ whole genome shotgun (WGS) entry which is preliminary data.</text>
</comment>
<dbReference type="InterPro" id="IPR039425">
    <property type="entry name" value="RNA_pol_sigma-70-like"/>
</dbReference>
<dbReference type="InterPro" id="IPR013324">
    <property type="entry name" value="RNA_pol_sigma_r3/r4-like"/>
</dbReference>
<dbReference type="InterPro" id="IPR014284">
    <property type="entry name" value="RNA_pol_sigma-70_dom"/>
</dbReference>
<dbReference type="InterPro" id="IPR013249">
    <property type="entry name" value="RNA_pol_sigma70_r4_t2"/>
</dbReference>
<accession>A0A8E1QXW6</accession>
<dbReference type="PANTHER" id="PTHR43133">
    <property type="entry name" value="RNA POLYMERASE ECF-TYPE SIGMA FACTO"/>
    <property type="match status" value="1"/>
</dbReference>
<dbReference type="InterPro" id="IPR013325">
    <property type="entry name" value="RNA_pol_sigma_r2"/>
</dbReference>
<dbReference type="InterPro" id="IPR036388">
    <property type="entry name" value="WH-like_DNA-bd_sf"/>
</dbReference>
<feature type="domain" description="RNA polymerase sigma factor 70 region 4 type 2" evidence="7">
    <location>
        <begin position="102"/>
        <end position="153"/>
    </location>
</feature>
<evidence type="ECO:0000313" key="8">
    <source>
        <dbReference type="EMBL" id="KOO67929.1"/>
    </source>
</evidence>
<keyword evidence="5" id="KW-0804">Transcription</keyword>
<evidence type="ECO:0000256" key="4">
    <source>
        <dbReference type="ARBA" id="ARBA00023125"/>
    </source>
</evidence>
<organism evidence="8 9">
    <name type="scientific">Xylanibacter rarus</name>
    <dbReference type="NCBI Taxonomy" id="1676614"/>
    <lineage>
        <taxon>Bacteria</taxon>
        <taxon>Pseudomonadati</taxon>
        <taxon>Bacteroidota</taxon>
        <taxon>Bacteroidia</taxon>
        <taxon>Bacteroidales</taxon>
        <taxon>Prevotellaceae</taxon>
        <taxon>Xylanibacter</taxon>
    </lineage>
</organism>
<dbReference type="NCBIfam" id="TIGR02937">
    <property type="entry name" value="sigma70-ECF"/>
    <property type="match status" value="1"/>
</dbReference>
<evidence type="ECO:0000256" key="2">
    <source>
        <dbReference type="ARBA" id="ARBA00023015"/>
    </source>
</evidence>
<evidence type="ECO:0000313" key="9">
    <source>
        <dbReference type="Proteomes" id="UP000036951"/>
    </source>
</evidence>
<keyword evidence="2" id="KW-0805">Transcription regulation</keyword>
<evidence type="ECO:0000259" key="6">
    <source>
        <dbReference type="Pfam" id="PF04542"/>
    </source>
</evidence>
<dbReference type="Gene3D" id="1.10.1740.10">
    <property type="match status" value="1"/>
</dbReference>
<evidence type="ECO:0000259" key="7">
    <source>
        <dbReference type="Pfam" id="PF08281"/>
    </source>
</evidence>
<feature type="domain" description="RNA polymerase sigma-70 region 2" evidence="6">
    <location>
        <begin position="14"/>
        <end position="75"/>
    </location>
</feature>
<dbReference type="InterPro" id="IPR007627">
    <property type="entry name" value="RNA_pol_sigma70_r2"/>
</dbReference>
<dbReference type="SUPFAM" id="SSF88946">
    <property type="entry name" value="Sigma2 domain of RNA polymerase sigma factors"/>
    <property type="match status" value="1"/>
</dbReference>
<proteinExistence type="inferred from homology"/>
<dbReference type="GO" id="GO:0016987">
    <property type="term" value="F:sigma factor activity"/>
    <property type="evidence" value="ECO:0007669"/>
    <property type="project" value="UniProtKB-KW"/>
</dbReference>
<comment type="similarity">
    <text evidence="1">Belongs to the sigma-70 factor family. ECF subfamily.</text>
</comment>
<dbReference type="SUPFAM" id="SSF88659">
    <property type="entry name" value="Sigma3 and sigma4 domains of RNA polymerase sigma factors"/>
    <property type="match status" value="1"/>
</dbReference>
<dbReference type="EMBL" id="LFQU01000022">
    <property type="protein sequence ID" value="KOO67929.1"/>
    <property type="molecule type" value="Genomic_DNA"/>
</dbReference>